<proteinExistence type="predicted"/>
<dbReference type="NCBIfam" id="TIGR02523">
    <property type="entry name" value="type_IV_pilV"/>
    <property type="match status" value="1"/>
</dbReference>
<evidence type="ECO:0000259" key="2">
    <source>
        <dbReference type="Pfam" id="PF22150"/>
    </source>
</evidence>
<evidence type="ECO:0000313" key="3">
    <source>
        <dbReference type="EMBL" id="MEJ8859351.1"/>
    </source>
</evidence>
<sequence>MLTIAMPPLQARRQIPTRLSGFAMIEVMVALVVLLFGLLGLAGVSSRANLAEMESYQRVQALLLLQDMADRLNANRKVASCYSNNATGVQVGTGSTSLPTCAVGTALQQAQAVADLAAWDGMLKGQSEQVAGARRGAMIGAVGCVLQSDAAANVYMVAVAWQGLQPTFAPKLADGATAFPCGDGAFGDERLHRVVTTKVRIGALS</sequence>
<feature type="transmembrane region" description="Helical" evidence="1">
    <location>
        <begin position="21"/>
        <end position="44"/>
    </location>
</feature>
<keyword evidence="1" id="KW-0812">Transmembrane</keyword>
<keyword evidence="4" id="KW-1185">Reference proteome</keyword>
<dbReference type="Pfam" id="PF22150">
    <property type="entry name" value="Tt1218-like"/>
    <property type="match status" value="1"/>
</dbReference>
<dbReference type="InterPro" id="IPR054402">
    <property type="entry name" value="Tt1218-like_dom"/>
</dbReference>
<gene>
    <name evidence="3" type="primary">pilV</name>
    <name evidence="3" type="ORF">WKW79_32615</name>
</gene>
<dbReference type="InterPro" id="IPR013362">
    <property type="entry name" value="Pilus_4_PilV"/>
</dbReference>
<accession>A0ABU8XI16</accession>
<evidence type="ECO:0000256" key="1">
    <source>
        <dbReference type="SAM" id="Phobius"/>
    </source>
</evidence>
<reference evidence="3 4" key="1">
    <citation type="submission" date="2024-03" db="EMBL/GenBank/DDBJ databases">
        <title>Novel species of the genus Variovorax.</title>
        <authorList>
            <person name="Liu Q."/>
            <person name="Xin Y.-H."/>
        </authorList>
    </citation>
    <scope>NUCLEOTIDE SEQUENCE [LARGE SCALE GENOMIC DNA]</scope>
    <source>
        <strain evidence="3 4">KACC 18901</strain>
    </source>
</reference>
<dbReference type="EMBL" id="JBBKZS010000027">
    <property type="protein sequence ID" value="MEJ8859351.1"/>
    <property type="molecule type" value="Genomic_DNA"/>
</dbReference>
<organism evidence="3 4">
    <name type="scientific">Variovorax robiniae</name>
    <dbReference type="NCBI Taxonomy" id="1836199"/>
    <lineage>
        <taxon>Bacteria</taxon>
        <taxon>Pseudomonadati</taxon>
        <taxon>Pseudomonadota</taxon>
        <taxon>Betaproteobacteria</taxon>
        <taxon>Burkholderiales</taxon>
        <taxon>Comamonadaceae</taxon>
        <taxon>Variovorax</taxon>
    </lineage>
</organism>
<comment type="caution">
    <text evidence="3">The sequence shown here is derived from an EMBL/GenBank/DDBJ whole genome shotgun (WGS) entry which is preliminary data.</text>
</comment>
<evidence type="ECO:0000313" key="4">
    <source>
        <dbReference type="Proteomes" id="UP001367030"/>
    </source>
</evidence>
<feature type="domain" description="Type IV pilin Tt1218-like" evidence="2">
    <location>
        <begin position="47"/>
        <end position="118"/>
    </location>
</feature>
<keyword evidence="1" id="KW-1133">Transmembrane helix</keyword>
<keyword evidence="1" id="KW-0472">Membrane</keyword>
<dbReference type="RefSeq" id="WP_340339390.1">
    <property type="nucleotide sequence ID" value="NZ_JBBKZS010000027.1"/>
</dbReference>
<protein>
    <submittedName>
        <fullName evidence="3">Type IV pilus modification protein PilV</fullName>
    </submittedName>
</protein>
<name>A0ABU8XI16_9BURK</name>
<dbReference type="Proteomes" id="UP001367030">
    <property type="component" value="Unassembled WGS sequence"/>
</dbReference>